<sequence>MNRFTGIVGVFNCQGAGWCKKTKKNRSHDTSPGTLTGLVRADVADLGSQVAGVGKLVRLPKDASIPLWCDPGQLHTKEHEVKERRRKGYGLDVAFIKHGLTLNNHGRPVTTLIDKEMDMMKLVRQEMEWEIQSDREMDWSNRHMRELNQKPWSIRRRAISLVSHINLHALIQSESLILCLQGLSKHLPTYKRSRELQPIQGRTKWYLEADLPPHRLEEQKSGREVKLQPVRN</sequence>
<reference evidence="2" key="2">
    <citation type="submission" date="2015-03" db="UniProtKB">
        <authorList>
            <consortium name="EnsemblPlants"/>
        </authorList>
    </citation>
    <scope>IDENTIFICATION</scope>
</reference>
<dbReference type="Proteomes" id="UP000032141">
    <property type="component" value="Chromosome C6"/>
</dbReference>
<dbReference type="Pfam" id="PF05691">
    <property type="entry name" value="Raffinose_syn"/>
    <property type="match status" value="1"/>
</dbReference>
<dbReference type="PANTHER" id="PTHR31268:SF32">
    <property type="entry name" value="GALACTINOL--SUCROSE GALACTOSYLTRANSFERASE 2-RELATED"/>
    <property type="match status" value="1"/>
</dbReference>
<dbReference type="HOGENOM" id="CLU_1196336_0_0_1"/>
<organism evidence="2 3">
    <name type="scientific">Brassica oleracea var. oleracea</name>
    <dbReference type="NCBI Taxonomy" id="109376"/>
    <lineage>
        <taxon>Eukaryota</taxon>
        <taxon>Viridiplantae</taxon>
        <taxon>Streptophyta</taxon>
        <taxon>Embryophyta</taxon>
        <taxon>Tracheophyta</taxon>
        <taxon>Spermatophyta</taxon>
        <taxon>Magnoliopsida</taxon>
        <taxon>eudicotyledons</taxon>
        <taxon>Gunneridae</taxon>
        <taxon>Pentapetalae</taxon>
        <taxon>rosids</taxon>
        <taxon>malvids</taxon>
        <taxon>Brassicales</taxon>
        <taxon>Brassicaceae</taxon>
        <taxon>Brassiceae</taxon>
        <taxon>Brassica</taxon>
    </lineage>
</organism>
<name>A0A0D3CUC8_BRAOL</name>
<dbReference type="AlphaFoldDB" id="A0A0D3CUC8"/>
<evidence type="ECO:0000313" key="2">
    <source>
        <dbReference type="EnsemblPlants" id="Bo6g072970.1"/>
    </source>
</evidence>
<accession>A0A0D3CUC8</accession>
<keyword evidence="3" id="KW-1185">Reference proteome</keyword>
<dbReference type="PANTHER" id="PTHR31268">
    <property type="match status" value="1"/>
</dbReference>
<dbReference type="EnsemblPlants" id="Bo6g072970.1">
    <property type="protein sequence ID" value="Bo6g072970.1"/>
    <property type="gene ID" value="Bo6g072970"/>
</dbReference>
<proteinExistence type="predicted"/>
<dbReference type="STRING" id="109376.A0A0D3CUC8"/>
<evidence type="ECO:0000256" key="1">
    <source>
        <dbReference type="ARBA" id="ARBA00023277"/>
    </source>
</evidence>
<reference evidence="2 3" key="1">
    <citation type="journal article" date="2014" name="Genome Biol.">
        <title>Transcriptome and methylome profiling reveals relics of genome dominance in the mesopolyploid Brassica oleracea.</title>
        <authorList>
            <person name="Parkin I.A."/>
            <person name="Koh C."/>
            <person name="Tang H."/>
            <person name="Robinson S.J."/>
            <person name="Kagale S."/>
            <person name="Clarke W.E."/>
            <person name="Town C.D."/>
            <person name="Nixon J."/>
            <person name="Krishnakumar V."/>
            <person name="Bidwell S.L."/>
            <person name="Denoeud F."/>
            <person name="Belcram H."/>
            <person name="Links M.G."/>
            <person name="Just J."/>
            <person name="Clarke C."/>
            <person name="Bender T."/>
            <person name="Huebert T."/>
            <person name="Mason A.S."/>
            <person name="Pires J.C."/>
            <person name="Barker G."/>
            <person name="Moore J."/>
            <person name="Walley P.G."/>
            <person name="Manoli S."/>
            <person name="Batley J."/>
            <person name="Edwards D."/>
            <person name="Nelson M.N."/>
            <person name="Wang X."/>
            <person name="Paterson A.H."/>
            <person name="King G."/>
            <person name="Bancroft I."/>
            <person name="Chalhoub B."/>
            <person name="Sharpe A.G."/>
        </authorList>
    </citation>
    <scope>NUCLEOTIDE SEQUENCE</scope>
    <source>
        <strain evidence="2 3">cv. TO1000</strain>
    </source>
</reference>
<protein>
    <submittedName>
        <fullName evidence="2">Uncharacterized protein</fullName>
    </submittedName>
</protein>
<keyword evidence="1" id="KW-0119">Carbohydrate metabolism</keyword>
<dbReference type="GO" id="GO:0052692">
    <property type="term" value="F:raffinose alpha-galactosidase activity"/>
    <property type="evidence" value="ECO:0007669"/>
    <property type="project" value="TreeGrafter"/>
</dbReference>
<evidence type="ECO:0000313" key="3">
    <source>
        <dbReference type="Proteomes" id="UP000032141"/>
    </source>
</evidence>
<dbReference type="Gramene" id="Bo6g072970.1">
    <property type="protein sequence ID" value="Bo6g072970.1"/>
    <property type="gene ID" value="Bo6g072970"/>
</dbReference>
<dbReference type="InterPro" id="IPR008811">
    <property type="entry name" value="Glycosyl_hydrolases_36"/>
</dbReference>